<sequence>NSAMQIRATRDDKLKVEYQPAAQQLTRWIDSSEDNPAALAHYKAQRAAWHAWADALCDLPGQPGWPWPEGGVPWPEQPPKPTRYTAP</sequence>
<dbReference type="EMBL" id="CAADHO010000012">
    <property type="protein sequence ID" value="VFQ46876.1"/>
    <property type="molecule type" value="Genomic_DNA"/>
</dbReference>
<dbReference type="Proteomes" id="UP000507962">
    <property type="component" value="Unassembled WGS sequence"/>
</dbReference>
<feature type="non-terminal residue" evidence="2">
    <location>
        <position position="1"/>
    </location>
</feature>
<proteinExistence type="predicted"/>
<evidence type="ECO:0000313" key="2">
    <source>
        <dbReference type="EMBL" id="VFQ46876.1"/>
    </source>
</evidence>
<organism evidence="2 3">
    <name type="scientific">Desulfoluna butyratoxydans</name>
    <dbReference type="NCBI Taxonomy" id="231438"/>
    <lineage>
        <taxon>Bacteria</taxon>
        <taxon>Pseudomonadati</taxon>
        <taxon>Thermodesulfobacteriota</taxon>
        <taxon>Desulfobacteria</taxon>
        <taxon>Desulfobacterales</taxon>
        <taxon>Desulfolunaceae</taxon>
        <taxon>Desulfoluna</taxon>
    </lineage>
</organism>
<protein>
    <submittedName>
        <fullName evidence="2">Uncharacterized protein</fullName>
    </submittedName>
</protein>
<accession>A0A4U8YRF2</accession>
<gene>
    <name evidence="2" type="ORF">MSL71_45580</name>
</gene>
<feature type="compositionally biased region" description="Low complexity" evidence="1">
    <location>
        <begin position="64"/>
        <end position="74"/>
    </location>
</feature>
<dbReference type="AlphaFoldDB" id="A0A4U8YRF2"/>
<dbReference type="RefSeq" id="WP_218951119.1">
    <property type="nucleotide sequence ID" value="NZ_CAADHO010000012.1"/>
</dbReference>
<evidence type="ECO:0000313" key="3">
    <source>
        <dbReference type="Proteomes" id="UP000507962"/>
    </source>
</evidence>
<keyword evidence="3" id="KW-1185">Reference proteome</keyword>
<feature type="region of interest" description="Disordered" evidence="1">
    <location>
        <begin position="64"/>
        <end position="87"/>
    </location>
</feature>
<reference evidence="2 3" key="1">
    <citation type="submission" date="2019-03" db="EMBL/GenBank/DDBJ databases">
        <authorList>
            <person name="Nijsse B."/>
        </authorList>
    </citation>
    <scope>NUCLEOTIDE SEQUENCE [LARGE SCALE GENOMIC DNA]</scope>
    <source>
        <strain evidence="2">Desulfoluna butyratoxydans MSL71</strain>
    </source>
</reference>
<name>A0A4U8YRF2_9BACT</name>
<evidence type="ECO:0000256" key="1">
    <source>
        <dbReference type="SAM" id="MobiDB-lite"/>
    </source>
</evidence>